<dbReference type="Pfam" id="PF01426">
    <property type="entry name" value="BAH"/>
    <property type="match status" value="1"/>
</dbReference>
<feature type="domain" description="BAH" evidence="2">
    <location>
        <begin position="39"/>
        <end position="164"/>
    </location>
</feature>
<protein>
    <recommendedName>
        <fullName evidence="2">BAH domain-containing protein</fullName>
    </recommendedName>
</protein>
<evidence type="ECO:0000259" key="2">
    <source>
        <dbReference type="PROSITE" id="PS51038"/>
    </source>
</evidence>
<dbReference type="PROSITE" id="PS51038">
    <property type="entry name" value="BAH"/>
    <property type="match status" value="1"/>
</dbReference>
<gene>
    <name evidence="3" type="ORF">QJS10_CPA08g00323</name>
</gene>
<sequence>MPHFERTDSEVEFFWGKKKGFGGPKKDVHFYESFTYDGDEYSLYDCAYFYKEGAVEPYIGKIIRIYESPDHKKKVKVLWFFQPMEIRNWLKDNHPLEKEIFLAFGEGKSLFNINPLEAIAGKCNVLCTSTDWRNPQPSEEELKKADYIFYRTFDVGTYGISDKIGDSIAGIEVRFLFNKKGQTTKGVATDMRAHGVKIENRGTFISSKDRAHSDKSEDATKDVATDMRAHGKVKIWNNGALISETDLVQSDKLDDRPRKKMKITGTSERDKGDTRLCKSAHISDEDDRKTSNPRVSSEVKAKTRFAEESVYPEKKSLKIGEADLQMELR</sequence>
<evidence type="ECO:0000313" key="4">
    <source>
        <dbReference type="Proteomes" id="UP001180020"/>
    </source>
</evidence>
<feature type="compositionally biased region" description="Basic and acidic residues" evidence="1">
    <location>
        <begin position="267"/>
        <end position="290"/>
    </location>
</feature>
<dbReference type="FunFam" id="2.30.30.490:FF:000017">
    <property type="entry name" value="Bromo-adjacent homology (BAH) domain-containing protein"/>
    <property type="match status" value="1"/>
</dbReference>
<dbReference type="GO" id="GO:0003682">
    <property type="term" value="F:chromatin binding"/>
    <property type="evidence" value="ECO:0007669"/>
    <property type="project" value="InterPro"/>
</dbReference>
<feature type="compositionally biased region" description="Basic and acidic residues" evidence="1">
    <location>
        <begin position="297"/>
        <end position="329"/>
    </location>
</feature>
<feature type="region of interest" description="Disordered" evidence="1">
    <location>
        <begin position="252"/>
        <end position="329"/>
    </location>
</feature>
<dbReference type="GO" id="GO:0003723">
    <property type="term" value="F:RNA binding"/>
    <property type="evidence" value="ECO:0007669"/>
    <property type="project" value="TreeGrafter"/>
</dbReference>
<reference evidence="3" key="1">
    <citation type="journal article" date="2023" name="Nat. Commun.">
        <title>Diploid and tetraploid genomes of Acorus and the evolution of monocots.</title>
        <authorList>
            <person name="Ma L."/>
            <person name="Liu K.W."/>
            <person name="Li Z."/>
            <person name="Hsiao Y.Y."/>
            <person name="Qi Y."/>
            <person name="Fu T."/>
            <person name="Tang G.D."/>
            <person name="Zhang D."/>
            <person name="Sun W.H."/>
            <person name="Liu D.K."/>
            <person name="Li Y."/>
            <person name="Chen G.Z."/>
            <person name="Liu X.D."/>
            <person name="Liao X.Y."/>
            <person name="Jiang Y.T."/>
            <person name="Yu X."/>
            <person name="Hao Y."/>
            <person name="Huang J."/>
            <person name="Zhao X.W."/>
            <person name="Ke S."/>
            <person name="Chen Y.Y."/>
            <person name="Wu W.L."/>
            <person name="Hsu J.L."/>
            <person name="Lin Y.F."/>
            <person name="Huang M.D."/>
            <person name="Li C.Y."/>
            <person name="Huang L."/>
            <person name="Wang Z.W."/>
            <person name="Zhao X."/>
            <person name="Zhong W.Y."/>
            <person name="Peng D.H."/>
            <person name="Ahmad S."/>
            <person name="Lan S."/>
            <person name="Zhang J.S."/>
            <person name="Tsai W.C."/>
            <person name="Van de Peer Y."/>
            <person name="Liu Z.J."/>
        </authorList>
    </citation>
    <scope>NUCLEOTIDE SEQUENCE</scope>
    <source>
        <strain evidence="3">CP</strain>
    </source>
</reference>
<reference evidence="3" key="2">
    <citation type="submission" date="2023-06" db="EMBL/GenBank/DDBJ databases">
        <authorList>
            <person name="Ma L."/>
            <person name="Liu K.-W."/>
            <person name="Li Z."/>
            <person name="Hsiao Y.-Y."/>
            <person name="Qi Y."/>
            <person name="Fu T."/>
            <person name="Tang G."/>
            <person name="Zhang D."/>
            <person name="Sun W.-H."/>
            <person name="Liu D.-K."/>
            <person name="Li Y."/>
            <person name="Chen G.-Z."/>
            <person name="Liu X.-D."/>
            <person name="Liao X.-Y."/>
            <person name="Jiang Y.-T."/>
            <person name="Yu X."/>
            <person name="Hao Y."/>
            <person name="Huang J."/>
            <person name="Zhao X.-W."/>
            <person name="Ke S."/>
            <person name="Chen Y.-Y."/>
            <person name="Wu W.-L."/>
            <person name="Hsu J.-L."/>
            <person name="Lin Y.-F."/>
            <person name="Huang M.-D."/>
            <person name="Li C.-Y."/>
            <person name="Huang L."/>
            <person name="Wang Z.-W."/>
            <person name="Zhao X."/>
            <person name="Zhong W.-Y."/>
            <person name="Peng D.-H."/>
            <person name="Ahmad S."/>
            <person name="Lan S."/>
            <person name="Zhang J.-S."/>
            <person name="Tsai W.-C."/>
            <person name="Van De Peer Y."/>
            <person name="Liu Z.-J."/>
        </authorList>
    </citation>
    <scope>NUCLEOTIDE SEQUENCE</scope>
    <source>
        <strain evidence="3">CP</strain>
        <tissue evidence="3">Leaves</tissue>
    </source>
</reference>
<dbReference type="EMBL" id="JAUJYO010000008">
    <property type="protein sequence ID" value="KAK1310491.1"/>
    <property type="molecule type" value="Genomic_DNA"/>
</dbReference>
<evidence type="ECO:0000256" key="1">
    <source>
        <dbReference type="SAM" id="MobiDB-lite"/>
    </source>
</evidence>
<dbReference type="Gene3D" id="2.30.30.490">
    <property type="match status" value="1"/>
</dbReference>
<organism evidence="3 4">
    <name type="scientific">Acorus calamus</name>
    <name type="common">Sweet flag</name>
    <dbReference type="NCBI Taxonomy" id="4465"/>
    <lineage>
        <taxon>Eukaryota</taxon>
        <taxon>Viridiplantae</taxon>
        <taxon>Streptophyta</taxon>
        <taxon>Embryophyta</taxon>
        <taxon>Tracheophyta</taxon>
        <taxon>Spermatophyta</taxon>
        <taxon>Magnoliopsida</taxon>
        <taxon>Liliopsida</taxon>
        <taxon>Acoraceae</taxon>
        <taxon>Acorus</taxon>
    </lineage>
</organism>
<dbReference type="PANTHER" id="PTHR47073:SF2">
    <property type="entry name" value="PROTEIN ANTI-SILENCING 1"/>
    <property type="match status" value="1"/>
</dbReference>
<proteinExistence type="predicted"/>
<dbReference type="SMART" id="SM00439">
    <property type="entry name" value="BAH"/>
    <property type="match status" value="1"/>
</dbReference>
<evidence type="ECO:0000313" key="3">
    <source>
        <dbReference type="EMBL" id="KAK1310491.1"/>
    </source>
</evidence>
<dbReference type="InterPro" id="IPR001025">
    <property type="entry name" value="BAH_dom"/>
</dbReference>
<comment type="caution">
    <text evidence="3">The sequence shown here is derived from an EMBL/GenBank/DDBJ whole genome shotgun (WGS) entry which is preliminary data.</text>
</comment>
<dbReference type="InterPro" id="IPR043151">
    <property type="entry name" value="BAH_sf"/>
</dbReference>
<dbReference type="PANTHER" id="PTHR47073">
    <property type="entry name" value="PROTEIN ANTI-SILENCING 1"/>
    <property type="match status" value="1"/>
</dbReference>
<keyword evidence="4" id="KW-1185">Reference proteome</keyword>
<name>A0AAV9EAA8_ACOCL</name>
<accession>A0AAV9EAA8</accession>
<dbReference type="Proteomes" id="UP001180020">
    <property type="component" value="Unassembled WGS sequence"/>
</dbReference>
<dbReference type="AlphaFoldDB" id="A0AAV9EAA8"/>